<comment type="caution">
    <text evidence="1">The sequence shown here is derived from an EMBL/GenBank/DDBJ whole genome shotgun (WGS) entry which is preliminary data.</text>
</comment>
<reference evidence="1 2" key="1">
    <citation type="submission" date="2023-09" db="EMBL/GenBank/DDBJ databases">
        <title>Microbacterium fusihabitans sp. nov., Microbacterium phycihabitans sp. nov., and Microbacterium cervinum sp. nov., isolated from dried seaweeds of beach.</title>
        <authorList>
            <person name="Lee S.D."/>
        </authorList>
    </citation>
    <scope>NUCLEOTIDE SEQUENCE [LARGE SCALE GENOMIC DNA]</scope>
    <source>
        <strain evidence="1 2">KSW4-17</strain>
    </source>
</reference>
<sequence>MTASRTRSAAAAASVHEHGWITASVHATSVGHVRYVRCAGCGGWRVDADVATAAPPAAVSRVVV</sequence>
<organism evidence="1 2">
    <name type="scientific">Microbacterium galbum</name>
    <dbReference type="NCBI Taxonomy" id="3075994"/>
    <lineage>
        <taxon>Bacteria</taxon>
        <taxon>Bacillati</taxon>
        <taxon>Actinomycetota</taxon>
        <taxon>Actinomycetes</taxon>
        <taxon>Micrococcales</taxon>
        <taxon>Microbacteriaceae</taxon>
        <taxon>Microbacterium</taxon>
    </lineage>
</organism>
<protein>
    <submittedName>
        <fullName evidence="1">Uncharacterized protein</fullName>
    </submittedName>
</protein>
<keyword evidence="2" id="KW-1185">Reference proteome</keyword>
<evidence type="ECO:0000313" key="1">
    <source>
        <dbReference type="EMBL" id="MDU0366576.1"/>
    </source>
</evidence>
<name>A0ABU3T5D0_9MICO</name>
<evidence type="ECO:0000313" key="2">
    <source>
        <dbReference type="Proteomes" id="UP001263371"/>
    </source>
</evidence>
<proteinExistence type="predicted"/>
<dbReference type="EMBL" id="JAWDIS010000001">
    <property type="protein sequence ID" value="MDU0366576.1"/>
    <property type="molecule type" value="Genomic_DNA"/>
</dbReference>
<gene>
    <name evidence="1" type="ORF">RWH45_05080</name>
</gene>
<dbReference type="RefSeq" id="WP_315993795.1">
    <property type="nucleotide sequence ID" value="NZ_JAWDIS010000001.1"/>
</dbReference>
<accession>A0ABU3T5D0</accession>
<dbReference type="Proteomes" id="UP001263371">
    <property type="component" value="Unassembled WGS sequence"/>
</dbReference>